<name>A0A851HJA5_9MOLU</name>
<evidence type="ECO:0000313" key="3">
    <source>
        <dbReference type="Proteomes" id="UP000568109"/>
    </source>
</evidence>
<evidence type="ECO:0000259" key="1">
    <source>
        <dbReference type="Pfam" id="PF13274"/>
    </source>
</evidence>
<dbReference type="Proteomes" id="UP000568109">
    <property type="component" value="Unassembled WGS sequence"/>
</dbReference>
<protein>
    <submittedName>
        <fullName evidence="2">DUF4065 domain-containing protein</fullName>
    </submittedName>
</protein>
<dbReference type="EMBL" id="JABUOH010000051">
    <property type="protein sequence ID" value="NWN45913.1"/>
    <property type="molecule type" value="Genomic_DNA"/>
</dbReference>
<organism evidence="2 3">
    <name type="scientific">Candidatus Phytoplasma pruni</name>
    <dbReference type="NCBI Taxonomy" id="479893"/>
    <lineage>
        <taxon>Bacteria</taxon>
        <taxon>Bacillati</taxon>
        <taxon>Mycoplasmatota</taxon>
        <taxon>Mollicutes</taxon>
        <taxon>Acholeplasmatales</taxon>
        <taxon>Acholeplasmataceae</taxon>
        <taxon>Candidatus Phytoplasma</taxon>
        <taxon>16SrIII (X-disease group)</taxon>
    </lineage>
</organism>
<accession>A0A851HJA5</accession>
<keyword evidence="3" id="KW-1185">Reference proteome</keyword>
<dbReference type="InterPro" id="IPR025272">
    <property type="entry name" value="SocA_Panacea"/>
</dbReference>
<proteinExistence type="predicted"/>
<feature type="domain" description="Antitoxin SocA-like Panacea" evidence="1">
    <location>
        <begin position="51"/>
        <end position="143"/>
    </location>
</feature>
<sequence>MKTTLSQQFINDEFTKTLYDKTKQTPLIQLSFYLIKQARQKGIQDLTNLKLQKLMFYTYARYLAVHKKVLFDDHIEAWSYGPVIPNLYFTFRVFGNDVIDLTNTSGSDSQQIEGREEIKYILDKYGAMDPYALMEKTQSEDPWFEVFDLNPLFANKMIHPDKIYQYYSQQENEL</sequence>
<dbReference type="RefSeq" id="WP_178734299.1">
    <property type="nucleotide sequence ID" value="NZ_JABUOH010000051.1"/>
</dbReference>
<dbReference type="AlphaFoldDB" id="A0A851HJA5"/>
<dbReference type="Pfam" id="PF13274">
    <property type="entry name" value="SocA_Panacea"/>
    <property type="match status" value="1"/>
</dbReference>
<comment type="caution">
    <text evidence="2">The sequence shown here is derived from an EMBL/GenBank/DDBJ whole genome shotgun (WGS) entry which is preliminary data.</text>
</comment>
<evidence type="ECO:0000313" key="2">
    <source>
        <dbReference type="EMBL" id="NWN45913.1"/>
    </source>
</evidence>
<reference evidence="2 3" key="1">
    <citation type="submission" date="2020-06" db="EMBL/GenBank/DDBJ databases">
        <title>Draft genome sequence of Candidatus Phytoplasma pruni (X-disease group, subgroup 16SrIII-B) strain ChTDIII from Argentina.</title>
        <authorList>
            <person name="Fernandez F.D."/>
            <person name="Zuebert C."/>
            <person name="Huettel B."/>
            <person name="Kube M."/>
            <person name="Conci L.R."/>
        </authorList>
    </citation>
    <scope>NUCLEOTIDE SEQUENCE [LARGE SCALE GENOMIC DNA]</scope>
    <source>
        <strain evidence="2 3">ChTDIII</strain>
    </source>
</reference>
<gene>
    <name evidence="2" type="ORF">HR065_02345</name>
</gene>